<evidence type="ECO:0000313" key="1">
    <source>
        <dbReference type="EMBL" id="RFC81292.1"/>
    </source>
</evidence>
<evidence type="ECO:0000313" key="2">
    <source>
        <dbReference type="Proteomes" id="UP000240957"/>
    </source>
</evidence>
<accession>A0A371YII7</accession>
<reference evidence="1 2" key="1">
    <citation type="submission" date="2018-08" db="EMBL/GenBank/DDBJ databases">
        <title>The draft genome of Acinetobacter sichuanensis strain WCHAc060041.</title>
        <authorList>
            <person name="Qin J."/>
            <person name="Feng Y."/>
            <person name="Zong Z."/>
        </authorList>
    </citation>
    <scope>NUCLEOTIDE SEQUENCE [LARGE SCALE GENOMIC DNA]</scope>
    <source>
        <strain evidence="1 2">WCHAc060041</strain>
    </source>
</reference>
<comment type="caution">
    <text evidence="1">The sequence shown here is derived from an EMBL/GenBank/DDBJ whole genome shotgun (WGS) entry which is preliminary data.</text>
</comment>
<dbReference type="EMBL" id="PYIX02000155">
    <property type="protein sequence ID" value="RFC81292.1"/>
    <property type="molecule type" value="Genomic_DNA"/>
</dbReference>
<protein>
    <submittedName>
        <fullName evidence="1">Uncharacterized protein</fullName>
    </submittedName>
</protein>
<dbReference type="AlphaFoldDB" id="A0A371YII7"/>
<feature type="non-terminal residue" evidence="1">
    <location>
        <position position="61"/>
    </location>
</feature>
<gene>
    <name evidence="1" type="ORF">C9E89_022650</name>
</gene>
<proteinExistence type="predicted"/>
<name>A0A371YII7_9GAMM</name>
<sequence>MMYINNAKLITDAATKDTNAKPVDTLKQKHANGTIKPKYLINNNLKEYLIVHKGMLNARNG</sequence>
<organism evidence="1 2">
    <name type="scientific">Acinetobacter sichuanensis</name>
    <dbReference type="NCBI Taxonomy" id="2136183"/>
    <lineage>
        <taxon>Bacteria</taxon>
        <taxon>Pseudomonadati</taxon>
        <taxon>Pseudomonadota</taxon>
        <taxon>Gammaproteobacteria</taxon>
        <taxon>Moraxellales</taxon>
        <taxon>Moraxellaceae</taxon>
        <taxon>Acinetobacter</taxon>
    </lineage>
</organism>
<dbReference type="Proteomes" id="UP000240957">
    <property type="component" value="Unassembled WGS sequence"/>
</dbReference>